<reference evidence="9" key="2">
    <citation type="submission" date="2023-06" db="EMBL/GenBank/DDBJ databases">
        <authorList>
            <consortium name="Lawrence Berkeley National Laboratory"/>
            <person name="Mondo S.J."/>
            <person name="Hensen N."/>
            <person name="Bonometti L."/>
            <person name="Westerberg I."/>
            <person name="Brannstrom I.O."/>
            <person name="Guillou S."/>
            <person name="Cros-Aarteil S."/>
            <person name="Calhoun S."/>
            <person name="Haridas S."/>
            <person name="Kuo A."/>
            <person name="Pangilinan J."/>
            <person name="Riley R."/>
            <person name="Labutti K."/>
            <person name="Andreopoulos B."/>
            <person name="Lipzen A."/>
            <person name="Chen C."/>
            <person name="Yanf M."/>
            <person name="Daum C."/>
            <person name="Ng V."/>
            <person name="Clum A."/>
            <person name="Steindorff A."/>
            <person name="Ohm R."/>
            <person name="Martin F."/>
            <person name="Silar P."/>
            <person name="Natvig D."/>
            <person name="Lalanne C."/>
            <person name="Gautier V."/>
            <person name="Ament-Velasquez S.L."/>
            <person name="Kruys A."/>
            <person name="Hutchinson M.I."/>
            <person name="Powell A.J."/>
            <person name="Barry K."/>
            <person name="Miller A.N."/>
            <person name="Grigoriev I.V."/>
            <person name="Debuchy R."/>
            <person name="Gladieux P."/>
            <person name="Thoren M.H."/>
            <person name="Johannesson H."/>
        </authorList>
    </citation>
    <scope>NUCLEOTIDE SEQUENCE</scope>
    <source>
        <strain evidence="9">PSN324</strain>
    </source>
</reference>
<proteinExistence type="predicted"/>
<evidence type="ECO:0000256" key="6">
    <source>
        <dbReference type="ARBA" id="ARBA00023180"/>
    </source>
</evidence>
<feature type="domain" description="WSC" evidence="8">
    <location>
        <begin position="43"/>
        <end position="157"/>
    </location>
</feature>
<feature type="chain" id="PRO_5043631204" evidence="7">
    <location>
        <begin position="26"/>
        <end position="416"/>
    </location>
</feature>
<dbReference type="InterPro" id="IPR002889">
    <property type="entry name" value="WSC_carb-bd"/>
</dbReference>
<evidence type="ECO:0000256" key="3">
    <source>
        <dbReference type="ARBA" id="ARBA00022729"/>
    </source>
</evidence>
<evidence type="ECO:0000313" key="10">
    <source>
        <dbReference type="Proteomes" id="UP001321749"/>
    </source>
</evidence>
<evidence type="ECO:0000256" key="1">
    <source>
        <dbReference type="ARBA" id="ARBA00004167"/>
    </source>
</evidence>
<dbReference type="InterPro" id="IPR051836">
    <property type="entry name" value="Kremen_rcpt"/>
</dbReference>
<comment type="subcellular location">
    <subcellularLocation>
        <location evidence="1">Membrane</location>
        <topology evidence="1">Single-pass membrane protein</topology>
    </subcellularLocation>
</comment>
<keyword evidence="2" id="KW-0812">Transmembrane</keyword>
<evidence type="ECO:0000259" key="8">
    <source>
        <dbReference type="PROSITE" id="PS51212"/>
    </source>
</evidence>
<reference evidence="9" key="1">
    <citation type="journal article" date="2023" name="Mol. Phylogenet. Evol.">
        <title>Genome-scale phylogeny and comparative genomics of the fungal order Sordariales.</title>
        <authorList>
            <person name="Hensen N."/>
            <person name="Bonometti L."/>
            <person name="Westerberg I."/>
            <person name="Brannstrom I.O."/>
            <person name="Guillou S."/>
            <person name="Cros-Aarteil S."/>
            <person name="Calhoun S."/>
            <person name="Haridas S."/>
            <person name="Kuo A."/>
            <person name="Mondo S."/>
            <person name="Pangilinan J."/>
            <person name="Riley R."/>
            <person name="LaButti K."/>
            <person name="Andreopoulos B."/>
            <person name="Lipzen A."/>
            <person name="Chen C."/>
            <person name="Yan M."/>
            <person name="Daum C."/>
            <person name="Ng V."/>
            <person name="Clum A."/>
            <person name="Steindorff A."/>
            <person name="Ohm R.A."/>
            <person name="Martin F."/>
            <person name="Silar P."/>
            <person name="Natvig D.O."/>
            <person name="Lalanne C."/>
            <person name="Gautier V."/>
            <person name="Ament-Velasquez S.L."/>
            <person name="Kruys A."/>
            <person name="Hutchinson M.I."/>
            <person name="Powell A.J."/>
            <person name="Barry K."/>
            <person name="Miller A.N."/>
            <person name="Grigoriev I.V."/>
            <person name="Debuchy R."/>
            <person name="Gladieux P."/>
            <person name="Hiltunen Thoren M."/>
            <person name="Johannesson H."/>
        </authorList>
    </citation>
    <scope>NUCLEOTIDE SEQUENCE</scope>
    <source>
        <strain evidence="9">PSN324</strain>
    </source>
</reference>
<dbReference type="PROSITE" id="PS51212">
    <property type="entry name" value="WSC"/>
    <property type="match status" value="2"/>
</dbReference>
<dbReference type="PANTHER" id="PTHR24269">
    <property type="entry name" value="KREMEN PROTEIN"/>
    <property type="match status" value="1"/>
</dbReference>
<sequence>MRNRAGQVLVATLLAVSSFLDIAEAQAYYGTLSRELASCGSDNFMYLGCFPNFETQAGNQYFPFDPQGYNPPGPSRSFPGWDPNSNYNNTVTPLDCSRVCRGFGYKFASLRDNSCRCGIQLPANYLSGPDTACNVPCKGDQRQTCGGGSDAQIYLDPTFAANAQVPIPVPVANGNPSIANYYQYLGCFFTPEGFPTQDSRANTLRPTIQDCLNYCAGLGYAYAYGYAEGSSTRCNCGTSLGFRSYRSRPELMPSPGDCNTTCGVATPGTCDISTQKCCGRNNFAPIYINPELQGCYQPIIPGYKASETDAQYECYNVPPSLLGPPKALPTSNFNPALLITSGPALIRPPSVTAPNGQVYLLYGCYGSPAFLSGGINGVLVALTSATYLNIVPATLDRCAALCSGANYPVFGMTNGR</sequence>
<evidence type="ECO:0000256" key="7">
    <source>
        <dbReference type="SAM" id="SignalP"/>
    </source>
</evidence>
<dbReference type="Proteomes" id="UP001321749">
    <property type="component" value="Unassembled WGS sequence"/>
</dbReference>
<keyword evidence="3 7" id="KW-0732">Signal</keyword>
<protein>
    <submittedName>
        <fullName evidence="9">WSC domain-containing protein 1</fullName>
    </submittedName>
</protein>
<evidence type="ECO:0000256" key="5">
    <source>
        <dbReference type="ARBA" id="ARBA00023136"/>
    </source>
</evidence>
<keyword evidence="5" id="KW-0472">Membrane</keyword>
<evidence type="ECO:0000256" key="2">
    <source>
        <dbReference type="ARBA" id="ARBA00022692"/>
    </source>
</evidence>
<keyword evidence="4" id="KW-1133">Transmembrane helix</keyword>
<evidence type="ECO:0000256" key="4">
    <source>
        <dbReference type="ARBA" id="ARBA00022989"/>
    </source>
</evidence>
<dbReference type="Pfam" id="PF01822">
    <property type="entry name" value="WSC"/>
    <property type="match status" value="1"/>
</dbReference>
<feature type="non-terminal residue" evidence="9">
    <location>
        <position position="416"/>
    </location>
</feature>
<keyword evidence="6" id="KW-0325">Glycoprotein</keyword>
<organism evidence="9 10">
    <name type="scientific">Cladorrhinum samala</name>
    <dbReference type="NCBI Taxonomy" id="585594"/>
    <lineage>
        <taxon>Eukaryota</taxon>
        <taxon>Fungi</taxon>
        <taxon>Dikarya</taxon>
        <taxon>Ascomycota</taxon>
        <taxon>Pezizomycotina</taxon>
        <taxon>Sordariomycetes</taxon>
        <taxon>Sordariomycetidae</taxon>
        <taxon>Sordariales</taxon>
        <taxon>Podosporaceae</taxon>
        <taxon>Cladorrhinum</taxon>
    </lineage>
</organism>
<comment type="caution">
    <text evidence="9">The sequence shown here is derived from an EMBL/GenBank/DDBJ whole genome shotgun (WGS) entry which is preliminary data.</text>
</comment>
<evidence type="ECO:0000313" key="9">
    <source>
        <dbReference type="EMBL" id="KAK4466678.1"/>
    </source>
</evidence>
<dbReference type="AlphaFoldDB" id="A0AAV9I5I0"/>
<gene>
    <name evidence="9" type="ORF">QBC42DRAFT_323394</name>
</gene>
<feature type="domain" description="WSC" evidence="8">
    <location>
        <begin position="181"/>
        <end position="290"/>
    </location>
</feature>
<feature type="signal peptide" evidence="7">
    <location>
        <begin position="1"/>
        <end position="25"/>
    </location>
</feature>
<keyword evidence="10" id="KW-1185">Reference proteome</keyword>
<name>A0AAV9I5I0_9PEZI</name>
<dbReference type="SMART" id="SM00321">
    <property type="entry name" value="WSC"/>
    <property type="match status" value="1"/>
</dbReference>
<dbReference type="GO" id="GO:0005886">
    <property type="term" value="C:plasma membrane"/>
    <property type="evidence" value="ECO:0007669"/>
    <property type="project" value="TreeGrafter"/>
</dbReference>
<accession>A0AAV9I5I0</accession>
<dbReference type="PANTHER" id="PTHR24269:SF16">
    <property type="entry name" value="PROTEIN SLG1"/>
    <property type="match status" value="1"/>
</dbReference>
<dbReference type="EMBL" id="MU864930">
    <property type="protein sequence ID" value="KAK4466678.1"/>
    <property type="molecule type" value="Genomic_DNA"/>
</dbReference>